<dbReference type="InterPro" id="IPR053259">
    <property type="entry name" value="Golvesin-related_Golgi"/>
</dbReference>
<dbReference type="VEuPathDB" id="VectorBase:AAEL012437"/>
<dbReference type="Gene3D" id="2.40.50.90">
    <property type="match status" value="1"/>
</dbReference>
<dbReference type="EnsemblMetazoa" id="AAEL012437-RB">
    <property type="protein sequence ID" value="AAEL012437-PB"/>
    <property type="gene ID" value="AAEL012437"/>
</dbReference>
<feature type="compositionally biased region" description="Low complexity" evidence="2">
    <location>
        <begin position="112"/>
        <end position="161"/>
    </location>
</feature>
<dbReference type="Gene3D" id="2.30.30.140">
    <property type="match status" value="1"/>
</dbReference>
<feature type="region of interest" description="Disordered" evidence="2">
    <location>
        <begin position="1"/>
        <end position="20"/>
    </location>
</feature>
<dbReference type="GO" id="GO:0005737">
    <property type="term" value="C:cytoplasm"/>
    <property type="evidence" value="ECO:0007669"/>
    <property type="project" value="UniProtKB-ARBA"/>
</dbReference>
<evidence type="ECO:0000256" key="1">
    <source>
        <dbReference type="SAM" id="Coils"/>
    </source>
</evidence>
<dbReference type="SUPFAM" id="SSF144232">
    <property type="entry name" value="HIT/MYND zinc finger-like"/>
    <property type="match status" value="1"/>
</dbReference>
<accession>A0A1S4FWG8</accession>
<dbReference type="InterPro" id="IPR002893">
    <property type="entry name" value="Znf_MYND"/>
</dbReference>
<dbReference type="InParanoid" id="A0A1S4FWG8"/>
<keyword evidence="1" id="KW-0175">Coiled coil</keyword>
<organism evidence="3 4">
    <name type="scientific">Aedes aegypti</name>
    <name type="common">Yellowfever mosquito</name>
    <name type="synonym">Culex aegypti</name>
    <dbReference type="NCBI Taxonomy" id="7159"/>
    <lineage>
        <taxon>Eukaryota</taxon>
        <taxon>Metazoa</taxon>
        <taxon>Ecdysozoa</taxon>
        <taxon>Arthropoda</taxon>
        <taxon>Hexapoda</taxon>
        <taxon>Insecta</taxon>
        <taxon>Pterygota</taxon>
        <taxon>Neoptera</taxon>
        <taxon>Endopterygota</taxon>
        <taxon>Diptera</taxon>
        <taxon>Nematocera</taxon>
        <taxon>Culicoidea</taxon>
        <taxon>Culicidae</taxon>
        <taxon>Culicinae</taxon>
        <taxon>Aedini</taxon>
        <taxon>Aedes</taxon>
        <taxon>Stegomyia</taxon>
    </lineage>
</organism>
<evidence type="ECO:0000313" key="4">
    <source>
        <dbReference type="Proteomes" id="UP000008820"/>
    </source>
</evidence>
<dbReference type="InterPro" id="IPR002999">
    <property type="entry name" value="Tudor"/>
</dbReference>
<evidence type="ECO:0000313" key="3">
    <source>
        <dbReference type="EnsemblMetazoa" id="AAEL012437-PB"/>
    </source>
</evidence>
<dbReference type="Pfam" id="PF01753">
    <property type="entry name" value="zf-MYND"/>
    <property type="match status" value="1"/>
</dbReference>
<dbReference type="OrthoDB" id="10023235at2759"/>
<keyword evidence="4" id="KW-1185">Reference proteome</keyword>
<dbReference type="SUPFAM" id="SSF63748">
    <property type="entry name" value="Tudor/PWWP/MBT"/>
    <property type="match status" value="1"/>
</dbReference>
<dbReference type="Pfam" id="PF00567">
    <property type="entry name" value="TUDOR"/>
    <property type="match status" value="1"/>
</dbReference>
<reference evidence="3" key="2">
    <citation type="submission" date="2020-05" db="UniProtKB">
        <authorList>
            <consortium name="EnsemblMetazoa"/>
        </authorList>
    </citation>
    <scope>IDENTIFICATION</scope>
    <source>
        <strain evidence="3">LVP_AGWG</strain>
    </source>
</reference>
<dbReference type="InterPro" id="IPR035979">
    <property type="entry name" value="RBD_domain_sf"/>
</dbReference>
<proteinExistence type="predicted"/>
<dbReference type="GO" id="GO:0003676">
    <property type="term" value="F:nucleic acid binding"/>
    <property type="evidence" value="ECO:0007669"/>
    <property type="project" value="InterPro"/>
</dbReference>
<evidence type="ECO:0000256" key="2">
    <source>
        <dbReference type="SAM" id="MobiDB-lite"/>
    </source>
</evidence>
<dbReference type="Gene3D" id="6.10.140.2220">
    <property type="match status" value="1"/>
</dbReference>
<dbReference type="SMART" id="SM00333">
    <property type="entry name" value="TUDOR"/>
    <property type="match status" value="1"/>
</dbReference>
<sequence length="784" mass="87916">MPRNDSAGKMSAGYNPGGSISADRVQPGRVMLILRDALVDDELVYQIALQAGEVKSVHRPQANRQMVFVQYENPGVAEQAIAMMKNLPIFKAVDPAIKSERFAKEKSDVGGSNMNNNYNDDQQQRNSSMNNQMNKGSGNRQQRGGNNSNNNKSNKNNNNSMNGGGSYGDVNLMTMDFDSPQRSQPRNMDTYQPKFSLGCWSCTKMPSYECRCGAFYCDVECQRADWPVHKDICMPRLVPISYSNNRILQEALSASLHSSGSPFAQSPRDSSQSQQQHQQKQPQQQQQQRQQPQNQQKQQQQQPQKQQQQNQNNRQRGQTKGNQSPPDQQQKQSHKQESPRPSAPAPKQRQMSPKSSPEENSPTEKVSRLGTKLQRLKIAKSGSGAVSRGILQAGPFPREGAMVKITASLPSGVIYIYHNNGKDGQQSDYYLLTNRMYKAANEAGPLKEVPSVDDVIFAPFLGGYYRAKVLAVNGEKLQVFYVDFGNIDKVEWKESREIADEGLKWAKYLTYPVMLEGVETFSGEMLKLLETLEHVEEFEMVKANSMSNSEMKSVVLKRLKKSLTLNMELMEVQERVLRERQERERERLEKEKKAKQEQPTLPADVDVEIADPSNYKPVLFDESMETSQLTCGTTKKLLIIDASEVLETRIISVVAAENARKYTAILEHCSFAGAKDSNVYKPVEEGEVCLVFHQDDWSRALYDISDGSYMLLDVGIITSVPAANVRRFPPQLSHMVYNNEVFVENLPKLKAMMTDGKPDSIHGALIEAKIAASDDGISISLVDA</sequence>
<feature type="region of interest" description="Disordered" evidence="2">
    <location>
        <begin position="104"/>
        <end position="188"/>
    </location>
</feature>
<gene>
    <name evidence="3" type="primary">5576294</name>
</gene>
<dbReference type="AlphaFoldDB" id="A0A1S4FWG8"/>
<dbReference type="PANTHER" id="PTHR32301">
    <property type="entry name" value="COUNTIN RECEPTOR CNR3-RELATED"/>
    <property type="match status" value="1"/>
</dbReference>
<dbReference type="Proteomes" id="UP000008820">
    <property type="component" value="Chromosome 1"/>
</dbReference>
<feature type="coiled-coil region" evidence="1">
    <location>
        <begin position="569"/>
        <end position="598"/>
    </location>
</feature>
<dbReference type="PROSITE" id="PS50865">
    <property type="entry name" value="ZF_MYND_2"/>
    <property type="match status" value="1"/>
</dbReference>
<feature type="compositionally biased region" description="Polar residues" evidence="2">
    <location>
        <begin position="319"/>
        <end position="331"/>
    </location>
</feature>
<dbReference type="InterPro" id="IPR035437">
    <property type="entry name" value="SNase_OB-fold_sf"/>
</dbReference>
<feature type="compositionally biased region" description="Low complexity" evidence="2">
    <location>
        <begin position="265"/>
        <end position="318"/>
    </location>
</feature>
<dbReference type="SUPFAM" id="SSF54928">
    <property type="entry name" value="RNA-binding domain, RBD"/>
    <property type="match status" value="1"/>
</dbReference>
<reference evidence="3 4" key="1">
    <citation type="submission" date="2017-06" db="EMBL/GenBank/DDBJ databases">
        <title>Aedes aegypti genome working group (AGWG) sequencing and assembly.</title>
        <authorList>
            <consortium name="Aedes aegypti Genome Working Group (AGWG)"/>
            <person name="Matthews B.J."/>
        </authorList>
    </citation>
    <scope>NUCLEOTIDE SEQUENCE [LARGE SCALE GENOMIC DNA]</scope>
    <source>
        <strain evidence="3 4">LVP_AGWG</strain>
    </source>
</reference>
<feature type="compositionally biased region" description="Polar residues" evidence="2">
    <location>
        <begin position="349"/>
        <end position="364"/>
    </location>
</feature>
<dbReference type="PANTHER" id="PTHR32301:SF6">
    <property type="entry name" value="GOLVESIN-RELATED"/>
    <property type="match status" value="1"/>
</dbReference>
<name>A0A1S4FWG8_AEDAE</name>
<protein>
    <submittedName>
        <fullName evidence="3">Uncharacterized protein</fullName>
    </submittedName>
</protein>
<feature type="region of interest" description="Disordered" evidence="2">
    <location>
        <begin position="257"/>
        <end position="372"/>
    </location>
</feature>